<name>Q4T2C8_TETNG</name>
<dbReference type="SUPFAM" id="SSF48403">
    <property type="entry name" value="Ankyrin repeat"/>
    <property type="match status" value="1"/>
</dbReference>
<dbReference type="Gene3D" id="1.25.40.20">
    <property type="entry name" value="Ankyrin repeat-containing domain"/>
    <property type="match status" value="1"/>
</dbReference>
<keyword evidence="5" id="KW-0862">Zinc</keyword>
<feature type="region of interest" description="Disordered" evidence="10">
    <location>
        <begin position="518"/>
        <end position="605"/>
    </location>
</feature>
<evidence type="ECO:0000256" key="8">
    <source>
        <dbReference type="PROSITE-ProRule" id="PRU00023"/>
    </source>
</evidence>
<feature type="compositionally biased region" description="Pro residues" evidence="10">
    <location>
        <begin position="555"/>
        <end position="565"/>
    </location>
</feature>
<dbReference type="SMART" id="SM00105">
    <property type="entry name" value="ArfGap"/>
    <property type="match status" value="1"/>
</dbReference>
<keyword evidence="4 9" id="KW-0863">Zinc-finger</keyword>
<dbReference type="SMART" id="SM00555">
    <property type="entry name" value="GIT"/>
    <property type="match status" value="2"/>
</dbReference>
<dbReference type="Gene3D" id="1.10.220.150">
    <property type="entry name" value="Arf GTPase activating protein"/>
    <property type="match status" value="1"/>
</dbReference>
<dbReference type="FunFam" id="1.25.40.20:FF:000013">
    <property type="entry name" value="ARF GTPase-activating protein GIT1 isoform 1"/>
    <property type="match status" value="1"/>
</dbReference>
<dbReference type="InterPro" id="IPR032352">
    <property type="entry name" value="GIT1/2_CC"/>
</dbReference>
<evidence type="ECO:0000256" key="10">
    <source>
        <dbReference type="SAM" id="MobiDB-lite"/>
    </source>
</evidence>
<keyword evidence="6 8" id="KW-0040">ANK repeat</keyword>
<feature type="compositionally biased region" description="Acidic residues" evidence="10">
    <location>
        <begin position="370"/>
        <end position="390"/>
    </location>
</feature>
<evidence type="ECO:0000256" key="6">
    <source>
        <dbReference type="ARBA" id="ARBA00023043"/>
    </source>
</evidence>
<feature type="domain" description="Arf-GAP" evidence="11">
    <location>
        <begin position="1"/>
        <end position="124"/>
    </location>
</feature>
<dbReference type="GO" id="GO:0005829">
    <property type="term" value="C:cytosol"/>
    <property type="evidence" value="ECO:0007669"/>
    <property type="project" value="TreeGrafter"/>
</dbReference>
<organism evidence="12">
    <name type="scientific">Tetraodon nigroviridis</name>
    <name type="common">Spotted green pufferfish</name>
    <name type="synonym">Chelonodon nigroviridis</name>
    <dbReference type="NCBI Taxonomy" id="99883"/>
    <lineage>
        <taxon>Eukaryota</taxon>
        <taxon>Metazoa</taxon>
        <taxon>Chordata</taxon>
        <taxon>Craniata</taxon>
        <taxon>Vertebrata</taxon>
        <taxon>Euteleostomi</taxon>
        <taxon>Actinopterygii</taxon>
        <taxon>Neopterygii</taxon>
        <taxon>Teleostei</taxon>
        <taxon>Neoteleostei</taxon>
        <taxon>Acanthomorphata</taxon>
        <taxon>Eupercaria</taxon>
        <taxon>Tetraodontiformes</taxon>
        <taxon>Tetradontoidea</taxon>
        <taxon>Tetraodontidae</taxon>
        <taxon>Tetraodon</taxon>
    </lineage>
</organism>
<evidence type="ECO:0000256" key="5">
    <source>
        <dbReference type="ARBA" id="ARBA00022833"/>
    </source>
</evidence>
<dbReference type="InterPro" id="IPR022018">
    <property type="entry name" value="GIT1_C"/>
</dbReference>
<evidence type="ECO:0000256" key="1">
    <source>
        <dbReference type="ARBA" id="ARBA00022468"/>
    </source>
</evidence>
<reference evidence="12" key="1">
    <citation type="journal article" date="2004" name="Nature">
        <title>Genome duplication in the teleost fish Tetraodon nigroviridis reveals the early vertebrate proto-karyotype.</title>
        <authorList>
            <person name="Jaillon O."/>
            <person name="Aury J.-M."/>
            <person name="Brunet F."/>
            <person name="Petit J.-L."/>
            <person name="Stange-Thomann N."/>
            <person name="Mauceli E."/>
            <person name="Bouneau L."/>
            <person name="Fischer C."/>
            <person name="Ozouf-Costaz C."/>
            <person name="Bernot A."/>
            <person name="Nicaud S."/>
            <person name="Jaffe D."/>
            <person name="Fisher S."/>
            <person name="Lutfalla G."/>
            <person name="Dossat C."/>
            <person name="Segurens B."/>
            <person name="Dasilva C."/>
            <person name="Salanoubat M."/>
            <person name="Levy M."/>
            <person name="Boudet N."/>
            <person name="Castellano S."/>
            <person name="Anthouard V."/>
            <person name="Jubin C."/>
            <person name="Castelli V."/>
            <person name="Katinka M."/>
            <person name="Vacherie B."/>
            <person name="Biemont C."/>
            <person name="Skalli Z."/>
            <person name="Cattolico L."/>
            <person name="Poulain J."/>
            <person name="De Berardinis V."/>
            <person name="Cruaud C."/>
            <person name="Duprat S."/>
            <person name="Brottier P."/>
            <person name="Coutanceau J.-P."/>
            <person name="Gouzy J."/>
            <person name="Parra G."/>
            <person name="Lardier G."/>
            <person name="Chapple C."/>
            <person name="McKernan K.J."/>
            <person name="McEwan P."/>
            <person name="Bosak S."/>
            <person name="Kellis M."/>
            <person name="Volff J.-N."/>
            <person name="Guigo R."/>
            <person name="Zody M.C."/>
            <person name="Mesirov J."/>
            <person name="Lindblad-Toh K."/>
            <person name="Birren B."/>
            <person name="Nusbaum C."/>
            <person name="Kahn D."/>
            <person name="Robinson-Rechavi M."/>
            <person name="Laudet V."/>
            <person name="Schachter V."/>
            <person name="Quetier F."/>
            <person name="Saurin W."/>
            <person name="Scarpelli C."/>
            <person name="Wincker P."/>
            <person name="Lander E.S."/>
            <person name="Weissenbach J."/>
            <person name="Roest Crollius H."/>
        </authorList>
    </citation>
    <scope>NUCLEOTIDE SEQUENCE [LARGE SCALE GENOMIC DNA]</scope>
</reference>
<feature type="region of interest" description="Disordered" evidence="10">
    <location>
        <begin position="355"/>
        <end position="404"/>
    </location>
</feature>
<evidence type="ECO:0000313" key="12">
    <source>
        <dbReference type="EMBL" id="CAF92954.1"/>
    </source>
</evidence>
<feature type="non-terminal residue" evidence="12">
    <location>
        <position position="750"/>
    </location>
</feature>
<dbReference type="GO" id="GO:0005096">
    <property type="term" value="F:GTPase activator activity"/>
    <property type="evidence" value="ECO:0007669"/>
    <property type="project" value="UniProtKB-KW"/>
</dbReference>
<dbReference type="Pfam" id="PF12796">
    <property type="entry name" value="Ank_2"/>
    <property type="match status" value="1"/>
</dbReference>
<dbReference type="SMART" id="SM00248">
    <property type="entry name" value="ANK"/>
    <property type="match status" value="3"/>
</dbReference>
<dbReference type="InterPro" id="IPR047161">
    <property type="entry name" value="GIT-like"/>
</dbReference>
<dbReference type="FunFam" id="1.20.5.170:FF:000015">
    <property type="entry name" value="ARF GTPase-activating protein GIT2 isoform 1"/>
    <property type="match status" value="1"/>
</dbReference>
<evidence type="ECO:0000256" key="3">
    <source>
        <dbReference type="ARBA" id="ARBA00022737"/>
    </source>
</evidence>
<dbReference type="PANTHER" id="PTHR46097">
    <property type="entry name" value="G PROTEIN-COUPLED RECEPTOR KINASE INTERACTING ARFGAP"/>
    <property type="match status" value="1"/>
</dbReference>
<keyword evidence="7" id="KW-0175">Coiled coil</keyword>
<evidence type="ECO:0000256" key="4">
    <source>
        <dbReference type="ARBA" id="ARBA00022771"/>
    </source>
</evidence>
<feature type="compositionally biased region" description="Pro residues" evidence="10">
    <location>
        <begin position="578"/>
        <end position="594"/>
    </location>
</feature>
<dbReference type="GO" id="GO:0007420">
    <property type="term" value="P:brain development"/>
    <property type="evidence" value="ECO:0007669"/>
    <property type="project" value="InterPro"/>
</dbReference>
<feature type="compositionally biased region" description="Low complexity" evidence="10">
    <location>
        <begin position="360"/>
        <end position="369"/>
    </location>
</feature>
<feature type="repeat" description="ANK" evidence="8">
    <location>
        <begin position="166"/>
        <end position="198"/>
    </location>
</feature>
<dbReference type="InterPro" id="IPR002110">
    <property type="entry name" value="Ankyrin_rpt"/>
</dbReference>
<dbReference type="InterPro" id="IPR013724">
    <property type="entry name" value="GIT_SHD"/>
</dbReference>
<feature type="compositionally biased region" description="Polar residues" evidence="10">
    <location>
        <begin position="391"/>
        <end position="402"/>
    </location>
</feature>
<dbReference type="Gene3D" id="1.20.120.330">
    <property type="entry name" value="Nucleotidyltransferases domain 2"/>
    <property type="match status" value="1"/>
</dbReference>
<dbReference type="SUPFAM" id="SSF57863">
    <property type="entry name" value="ArfGap/RecO-like zinc finger"/>
    <property type="match status" value="1"/>
</dbReference>
<keyword evidence="1" id="KW-0343">GTPase activation</keyword>
<dbReference type="OrthoDB" id="5588096at2759"/>
<dbReference type="Pfam" id="PF12205">
    <property type="entry name" value="GIT1_C"/>
    <property type="match status" value="1"/>
</dbReference>
<evidence type="ECO:0000256" key="9">
    <source>
        <dbReference type="PROSITE-ProRule" id="PRU00288"/>
    </source>
</evidence>
<dbReference type="KEGG" id="tng:GSTEN00008396G001"/>
<reference evidence="12" key="2">
    <citation type="submission" date="2004-02" db="EMBL/GenBank/DDBJ databases">
        <authorList>
            <consortium name="Genoscope"/>
            <consortium name="Whitehead Institute Centre for Genome Research"/>
        </authorList>
    </citation>
    <scope>NUCLEOTIDE SEQUENCE</scope>
</reference>
<dbReference type="GO" id="GO:0043005">
    <property type="term" value="C:neuron projection"/>
    <property type="evidence" value="ECO:0007669"/>
    <property type="project" value="TreeGrafter"/>
</dbReference>
<dbReference type="GO" id="GO:0098793">
    <property type="term" value="C:presynapse"/>
    <property type="evidence" value="ECO:0007669"/>
    <property type="project" value="GOC"/>
</dbReference>
<dbReference type="GO" id="GO:0098794">
    <property type="term" value="C:postsynapse"/>
    <property type="evidence" value="ECO:0007669"/>
    <property type="project" value="TreeGrafter"/>
</dbReference>
<dbReference type="InterPro" id="IPR001164">
    <property type="entry name" value="ArfGAP_dom"/>
</dbReference>
<dbReference type="Pfam" id="PF08518">
    <property type="entry name" value="GIT_SHD"/>
    <property type="match status" value="2"/>
</dbReference>
<dbReference type="PROSITE" id="PS50297">
    <property type="entry name" value="ANK_REP_REGION"/>
    <property type="match status" value="1"/>
</dbReference>
<keyword evidence="2" id="KW-0479">Metal-binding</keyword>
<dbReference type="GO" id="GO:0008270">
    <property type="term" value="F:zinc ion binding"/>
    <property type="evidence" value="ECO:0007669"/>
    <property type="project" value="UniProtKB-KW"/>
</dbReference>
<evidence type="ECO:0000256" key="7">
    <source>
        <dbReference type="ARBA" id="ARBA00023054"/>
    </source>
</evidence>
<protein>
    <submittedName>
        <fullName evidence="12">Chromosome undetermined SCAF10293, whole genome shotgun sequence</fullName>
    </submittedName>
</protein>
<dbReference type="AlphaFoldDB" id="Q4T2C8"/>
<dbReference type="Gene3D" id="1.20.5.170">
    <property type="match status" value="1"/>
</dbReference>
<dbReference type="GO" id="GO:0008277">
    <property type="term" value="P:regulation of G protein-coupled receptor signaling pathway"/>
    <property type="evidence" value="ECO:0007669"/>
    <property type="project" value="TreeGrafter"/>
</dbReference>
<dbReference type="InterPro" id="IPR038508">
    <property type="entry name" value="ArfGAP_dom_sf"/>
</dbReference>
<accession>Q4T2C8</accession>
<feature type="region of interest" description="Disordered" evidence="10">
    <location>
        <begin position="669"/>
        <end position="696"/>
    </location>
</feature>
<dbReference type="EMBL" id="CAAE01010293">
    <property type="protein sequence ID" value="CAF92954.1"/>
    <property type="molecule type" value="Genomic_DNA"/>
</dbReference>
<dbReference type="PROSITE" id="PS50088">
    <property type="entry name" value="ANK_REPEAT"/>
    <property type="match status" value="1"/>
</dbReference>
<feature type="compositionally biased region" description="Basic and acidic residues" evidence="10">
    <location>
        <begin position="673"/>
        <end position="682"/>
    </location>
</feature>
<proteinExistence type="predicted"/>
<keyword evidence="3" id="KW-0677">Repeat</keyword>
<evidence type="ECO:0000259" key="11">
    <source>
        <dbReference type="PROSITE" id="PS50115"/>
    </source>
</evidence>
<dbReference type="PANTHER" id="PTHR46097:SF1">
    <property type="entry name" value="ARF GTPASE-ACTIVATING PROTEIN GIT1"/>
    <property type="match status" value="1"/>
</dbReference>
<dbReference type="FunFam" id="1.10.220.150:FF:000003">
    <property type="entry name" value="ARF GTPase-activating protein GIT2 isoform 1"/>
    <property type="match status" value="1"/>
</dbReference>
<dbReference type="InterPro" id="IPR036770">
    <property type="entry name" value="Ankyrin_rpt-contain_sf"/>
</dbReference>
<sequence>MSRKLPRTEACADCSAPDPGWTSINRGVLICDECCSVHRSLGRHISIVKHLRHSGWPPALLQMVQTLASNGANSIWEHSLLDPAQVQSGRRKPNPQNKVHPTKSEFIRAKYQMLAFVHKLPCRDDDGVTTRDLSKQLHSSVRTGSLETCLRLLSLGAQANFFHPEKGTTPLHVAAKAGQILQAELLVVYGADPGAPDINGRTPMDYARQAGHVELAERLVECQYELTDRLAFYLCGRRPDHKNVHYIIPQMADSLDLSELAKAAKKKLQALNNRLFEELAMDVYDEVDRRENDAVWLTTQNHSTLVTERSAVPFLPVNPEYSATRNQGRQKLARFNAREFATLIIDILSDAKRRQQGKGLSSPVDPLDLGLDDDDQHDYDSVASDEDTDSELTAQSNNTQRSNRAKVHHCLFPKAGAHPAVCPNVTLSISFLSLIRDLLFFSMTNLNKNCLIHFHLPHAARQSMDSSDLSDGPITLQEYLEVKKALASSEAKVQQLMKVNNNLSEELRRLQKEITRMQTENSVLQGGQQAGGPRRTRPRGFGHPWTRNTSSRTVPGPPRAAPTPTPEESASPFSMYEPGPPPSLWPTGPQPWTPSQPAYSPSALPVSSSLVLSSGLVHRYNLGRQALHPNPNFVKLNCCFVSQVPKLEKHSSGNDSDYDNTQTYDVSLSLGRSSEEEGRGEPEEGGGGEAGEADPTLPCTENVILKTEQVTKNIQELLRAAQESKHDSFVPCSEKIHAAVTEMASLFPKV</sequence>
<dbReference type="GO" id="GO:0032012">
    <property type="term" value="P:regulation of ARF protein signal transduction"/>
    <property type="evidence" value="ECO:0007669"/>
    <property type="project" value="InterPro"/>
</dbReference>
<dbReference type="GO" id="GO:0031267">
    <property type="term" value="F:small GTPase binding"/>
    <property type="evidence" value="ECO:0007669"/>
    <property type="project" value="TreeGrafter"/>
</dbReference>
<dbReference type="PRINTS" id="PR00405">
    <property type="entry name" value="REVINTRACTNG"/>
</dbReference>
<dbReference type="Pfam" id="PF16559">
    <property type="entry name" value="GIT_CC"/>
    <property type="match status" value="1"/>
</dbReference>
<dbReference type="InterPro" id="IPR037278">
    <property type="entry name" value="ARFGAP/RecO"/>
</dbReference>
<dbReference type="GO" id="GO:0036465">
    <property type="term" value="P:synaptic vesicle recycling"/>
    <property type="evidence" value="ECO:0007669"/>
    <property type="project" value="TreeGrafter"/>
</dbReference>
<gene>
    <name evidence="12" type="ORF">GSTENG00008396001</name>
</gene>
<dbReference type="Pfam" id="PF01412">
    <property type="entry name" value="ArfGap"/>
    <property type="match status" value="1"/>
</dbReference>
<evidence type="ECO:0000256" key="2">
    <source>
        <dbReference type="ARBA" id="ARBA00022723"/>
    </source>
</evidence>
<dbReference type="PROSITE" id="PS50115">
    <property type="entry name" value="ARFGAP"/>
    <property type="match status" value="1"/>
</dbReference>